<dbReference type="KEGG" id="aqt:FN924_09860"/>
<comment type="catalytic activity">
    <reaction evidence="11 14">
        <text>a 2'-deoxyribonucleoside 5'-diphosphate + ATP = a 2'-deoxyribonucleoside 5'-triphosphate + ADP</text>
        <dbReference type="Rhea" id="RHEA:44640"/>
        <dbReference type="ChEBI" id="CHEBI:30616"/>
        <dbReference type="ChEBI" id="CHEBI:61560"/>
        <dbReference type="ChEBI" id="CHEBI:73316"/>
        <dbReference type="ChEBI" id="CHEBI:456216"/>
        <dbReference type="EC" id="2.7.4.6"/>
    </reaction>
</comment>
<name>A0A516KGD8_9BACI</name>
<feature type="domain" description="Nucleoside diphosphate kinase-like" evidence="15">
    <location>
        <begin position="1"/>
        <end position="138"/>
    </location>
</feature>
<dbReference type="GO" id="GO:0005524">
    <property type="term" value="F:ATP binding"/>
    <property type="evidence" value="ECO:0007669"/>
    <property type="project" value="UniProtKB-UniRule"/>
</dbReference>
<dbReference type="GO" id="GO:0006183">
    <property type="term" value="P:GTP biosynthetic process"/>
    <property type="evidence" value="ECO:0007669"/>
    <property type="project" value="UniProtKB-UniRule"/>
</dbReference>
<keyword evidence="3 11" id="KW-0597">Phosphoprotein</keyword>
<dbReference type="InterPro" id="IPR023005">
    <property type="entry name" value="Nucleoside_diP_kinase_AS"/>
</dbReference>
<dbReference type="EMBL" id="CP041666">
    <property type="protein sequence ID" value="QDP40462.1"/>
    <property type="molecule type" value="Genomic_DNA"/>
</dbReference>
<dbReference type="SUPFAM" id="SSF54919">
    <property type="entry name" value="Nucleoside diphosphate kinase, NDK"/>
    <property type="match status" value="1"/>
</dbReference>
<organism evidence="16 17">
    <name type="scientific">Radiobacillus deserti</name>
    <dbReference type="NCBI Taxonomy" id="2594883"/>
    <lineage>
        <taxon>Bacteria</taxon>
        <taxon>Bacillati</taxon>
        <taxon>Bacillota</taxon>
        <taxon>Bacilli</taxon>
        <taxon>Bacillales</taxon>
        <taxon>Bacillaceae</taxon>
        <taxon>Radiobacillus</taxon>
    </lineage>
</organism>
<comment type="subcellular location">
    <subcellularLocation>
        <location evidence="11">Cytoplasm</location>
    </subcellularLocation>
</comment>
<protein>
    <recommendedName>
        <fullName evidence="11 14">Nucleoside diphosphate kinase</fullName>
        <shortName evidence="11">NDK</shortName>
        <shortName evidence="11">NDP kinase</shortName>
        <ecNumber evidence="11 14">2.7.4.6</ecNumber>
    </recommendedName>
    <alternativeName>
        <fullName evidence="11">Nucleoside-2-P kinase</fullName>
    </alternativeName>
</protein>
<keyword evidence="7 11" id="KW-0067">ATP-binding</keyword>
<dbReference type="GO" id="GO:0006241">
    <property type="term" value="P:CTP biosynthetic process"/>
    <property type="evidence" value="ECO:0007669"/>
    <property type="project" value="UniProtKB-UniRule"/>
</dbReference>
<feature type="binding site" evidence="11 12">
    <location>
        <position position="91"/>
    </location>
    <ligand>
        <name>ATP</name>
        <dbReference type="ChEBI" id="CHEBI:30616"/>
    </ligand>
</feature>
<evidence type="ECO:0000256" key="7">
    <source>
        <dbReference type="ARBA" id="ARBA00022840"/>
    </source>
</evidence>
<evidence type="ECO:0000313" key="17">
    <source>
        <dbReference type="Proteomes" id="UP000315215"/>
    </source>
</evidence>
<feature type="active site" description="Pros-phosphohistidine intermediate" evidence="11 12">
    <location>
        <position position="115"/>
    </location>
</feature>
<keyword evidence="4 11" id="KW-0808">Transferase</keyword>
<dbReference type="GO" id="GO:0005737">
    <property type="term" value="C:cytoplasm"/>
    <property type="evidence" value="ECO:0007669"/>
    <property type="project" value="UniProtKB-SubCell"/>
</dbReference>
<dbReference type="PANTHER" id="PTHR11349">
    <property type="entry name" value="NUCLEOSIDE DIPHOSPHATE KINASE"/>
    <property type="match status" value="1"/>
</dbReference>
<dbReference type="AlphaFoldDB" id="A0A516KGD8"/>
<dbReference type="GO" id="GO:0006228">
    <property type="term" value="P:UTP biosynthetic process"/>
    <property type="evidence" value="ECO:0007669"/>
    <property type="project" value="UniProtKB-UniRule"/>
</dbReference>
<evidence type="ECO:0000256" key="2">
    <source>
        <dbReference type="ARBA" id="ARBA00008142"/>
    </source>
</evidence>
<comment type="catalytic activity">
    <reaction evidence="11">
        <text>a ribonucleoside 5'-diphosphate + ATP = a ribonucleoside 5'-triphosphate + ADP</text>
        <dbReference type="Rhea" id="RHEA:18113"/>
        <dbReference type="ChEBI" id="CHEBI:30616"/>
        <dbReference type="ChEBI" id="CHEBI:57930"/>
        <dbReference type="ChEBI" id="CHEBI:61557"/>
        <dbReference type="ChEBI" id="CHEBI:456216"/>
        <dbReference type="EC" id="2.7.4.6"/>
    </reaction>
</comment>
<evidence type="ECO:0000256" key="12">
    <source>
        <dbReference type="PROSITE-ProRule" id="PRU00706"/>
    </source>
</evidence>
<feature type="binding site" evidence="11 12">
    <location>
        <position position="57"/>
    </location>
    <ligand>
        <name>ATP</name>
        <dbReference type="ChEBI" id="CHEBI:30616"/>
    </ligand>
</feature>
<dbReference type="HAMAP" id="MF_00451">
    <property type="entry name" value="NDP_kinase"/>
    <property type="match status" value="1"/>
</dbReference>
<accession>A0A516KGD8</accession>
<evidence type="ECO:0000256" key="1">
    <source>
        <dbReference type="ARBA" id="ARBA00001946"/>
    </source>
</evidence>
<dbReference type="PROSITE" id="PS51374">
    <property type="entry name" value="NDPK_LIKE"/>
    <property type="match status" value="1"/>
</dbReference>
<feature type="binding site" evidence="11 12">
    <location>
        <position position="85"/>
    </location>
    <ligand>
        <name>ATP</name>
        <dbReference type="ChEBI" id="CHEBI:30616"/>
    </ligand>
</feature>
<keyword evidence="5 11" id="KW-0547">Nucleotide-binding</keyword>
<keyword evidence="17" id="KW-1185">Reference proteome</keyword>
<feature type="modified residue" description="Phosphothreonine" evidence="11">
    <location>
        <position position="91"/>
    </location>
</feature>
<comment type="similarity">
    <text evidence="2 11 12 13">Belongs to the NDK family.</text>
</comment>
<proteinExistence type="inferred from homology"/>
<dbReference type="EC" id="2.7.4.6" evidence="11 14"/>
<dbReference type="InterPro" id="IPR034907">
    <property type="entry name" value="NDK-like_dom"/>
</dbReference>
<dbReference type="InterPro" id="IPR001564">
    <property type="entry name" value="Nucleoside_diP_kinase"/>
</dbReference>
<evidence type="ECO:0000256" key="4">
    <source>
        <dbReference type="ARBA" id="ARBA00022679"/>
    </source>
</evidence>
<sequence length="148" mass="16498">MEKTFLMVKPDGVQRDLVGDIVSRFEKKGFKLAGAKLMKITEALAEEHYAEHKGKPFFQELVGFITSGPVFAMVWEGENVIATARQMMGKTNPQDALPGTIRGDFGLTVGKNVIHGSDSPESAEREIGLFFSNSELVEYSKHSKQWIY</sequence>
<dbReference type="NCBIfam" id="NF001908">
    <property type="entry name" value="PRK00668.1"/>
    <property type="match status" value="1"/>
</dbReference>
<dbReference type="Proteomes" id="UP000315215">
    <property type="component" value="Chromosome"/>
</dbReference>
<evidence type="ECO:0000256" key="5">
    <source>
        <dbReference type="ARBA" id="ARBA00022741"/>
    </source>
</evidence>
<evidence type="ECO:0000256" key="14">
    <source>
        <dbReference type="RuleBase" id="RU004013"/>
    </source>
</evidence>
<evidence type="ECO:0000313" key="16">
    <source>
        <dbReference type="EMBL" id="QDP40462.1"/>
    </source>
</evidence>
<comment type="function">
    <text evidence="11">Major role in the synthesis of nucleoside triphosphates other than ATP. The ATP gamma phosphate is transferred to the NDP beta phosphate via a ping-pong mechanism, using a phosphorylated active-site intermediate.</text>
</comment>
<evidence type="ECO:0000256" key="10">
    <source>
        <dbReference type="ARBA" id="ARBA00047945"/>
    </source>
</evidence>
<evidence type="ECO:0000259" key="15">
    <source>
        <dbReference type="SMART" id="SM00562"/>
    </source>
</evidence>
<feature type="binding site" evidence="11 12">
    <location>
        <position position="9"/>
    </location>
    <ligand>
        <name>ATP</name>
        <dbReference type="ChEBI" id="CHEBI:30616"/>
    </ligand>
</feature>
<keyword evidence="8 11" id="KW-0546">Nucleotide metabolism</keyword>
<comment type="catalytic activity">
    <reaction evidence="10">
        <text>dZDP + ATP = dZTP + ADP</text>
        <dbReference type="Rhea" id="RHEA:67644"/>
        <dbReference type="ChEBI" id="CHEBI:30616"/>
        <dbReference type="ChEBI" id="CHEBI:172929"/>
        <dbReference type="ChEBI" id="CHEBI:172931"/>
        <dbReference type="ChEBI" id="CHEBI:456216"/>
    </reaction>
</comment>
<comment type="cofactor">
    <cofactor evidence="1 11">
        <name>Mg(2+)</name>
        <dbReference type="ChEBI" id="CHEBI:18420"/>
    </cofactor>
</comment>
<evidence type="ECO:0000256" key="3">
    <source>
        <dbReference type="ARBA" id="ARBA00022553"/>
    </source>
</evidence>
<evidence type="ECO:0000256" key="8">
    <source>
        <dbReference type="ARBA" id="ARBA00023080"/>
    </source>
</evidence>
<reference evidence="16 17" key="1">
    <citation type="submission" date="2019-07" db="EMBL/GenBank/DDBJ databases">
        <authorList>
            <person name="Li J."/>
        </authorList>
    </citation>
    <scope>NUCLEOTIDE SEQUENCE [LARGE SCALE GENOMIC DNA]</scope>
    <source>
        <strain evidence="16 17">TKL69</strain>
    </source>
</reference>
<evidence type="ECO:0000256" key="11">
    <source>
        <dbReference type="HAMAP-Rule" id="MF_00451"/>
    </source>
</evidence>
<dbReference type="PROSITE" id="PS00469">
    <property type="entry name" value="NDPK"/>
    <property type="match status" value="1"/>
</dbReference>
<dbReference type="SMART" id="SM00562">
    <property type="entry name" value="NDK"/>
    <property type="match status" value="1"/>
</dbReference>
<feature type="modified residue" description="Phosphoserine" evidence="11">
    <location>
        <position position="122"/>
    </location>
</feature>
<dbReference type="FunFam" id="3.30.70.141:FF:000002">
    <property type="entry name" value="Nucleoside diphosphate kinase"/>
    <property type="match status" value="1"/>
</dbReference>
<gene>
    <name evidence="11" type="primary">ndk</name>
    <name evidence="16" type="ORF">FN924_09860</name>
</gene>
<keyword evidence="6 11" id="KW-0418">Kinase</keyword>
<dbReference type="InterPro" id="IPR036850">
    <property type="entry name" value="NDK-like_dom_sf"/>
</dbReference>
<dbReference type="GO" id="GO:0004550">
    <property type="term" value="F:nucleoside diphosphate kinase activity"/>
    <property type="evidence" value="ECO:0007669"/>
    <property type="project" value="UniProtKB-UniRule"/>
</dbReference>
<comment type="function">
    <text evidence="9">(Microbial infection) Catalyzes the phosphorylation of dZDP to dZTP, when the bacterium is infected by a phage that produces the substrate for the synthesis of dZTP (2- amino-2'-deoxyadenosine 5'-triphosphate), which is then used by the phage as a DNA polymerase substrate.</text>
</comment>
<dbReference type="OrthoDB" id="9801161at2"/>
<keyword evidence="11" id="KW-0963">Cytoplasm</keyword>
<dbReference type="Pfam" id="PF00334">
    <property type="entry name" value="NDK"/>
    <property type="match status" value="1"/>
</dbReference>
<comment type="subunit">
    <text evidence="11">Homotetramer.</text>
</comment>
<dbReference type="RefSeq" id="WP_143894060.1">
    <property type="nucleotide sequence ID" value="NZ_CP041666.1"/>
</dbReference>
<keyword evidence="11" id="KW-0479">Metal-binding</keyword>
<feature type="binding site" evidence="11 12">
    <location>
        <position position="112"/>
    </location>
    <ligand>
        <name>ATP</name>
        <dbReference type="ChEBI" id="CHEBI:30616"/>
    </ligand>
</feature>
<evidence type="ECO:0000256" key="9">
    <source>
        <dbReference type="ARBA" id="ARBA00024802"/>
    </source>
</evidence>
<dbReference type="CDD" id="cd04413">
    <property type="entry name" value="NDPk_I"/>
    <property type="match status" value="1"/>
</dbReference>
<feature type="binding site" evidence="11 12">
    <location>
        <position position="102"/>
    </location>
    <ligand>
        <name>ATP</name>
        <dbReference type="ChEBI" id="CHEBI:30616"/>
    </ligand>
</feature>
<dbReference type="Gene3D" id="3.30.70.141">
    <property type="entry name" value="Nucleoside diphosphate kinase-like domain"/>
    <property type="match status" value="1"/>
</dbReference>
<evidence type="ECO:0000256" key="13">
    <source>
        <dbReference type="RuleBase" id="RU004011"/>
    </source>
</evidence>
<dbReference type="GO" id="GO:0046872">
    <property type="term" value="F:metal ion binding"/>
    <property type="evidence" value="ECO:0007669"/>
    <property type="project" value="UniProtKB-KW"/>
</dbReference>
<keyword evidence="11" id="KW-0460">Magnesium</keyword>
<dbReference type="PRINTS" id="PR01243">
    <property type="entry name" value="NUCDPKINASE"/>
</dbReference>
<evidence type="ECO:0000256" key="6">
    <source>
        <dbReference type="ARBA" id="ARBA00022777"/>
    </source>
</evidence>